<organism evidence="2 3">
    <name type="scientific">Schizophyllum amplum</name>
    <dbReference type="NCBI Taxonomy" id="97359"/>
    <lineage>
        <taxon>Eukaryota</taxon>
        <taxon>Fungi</taxon>
        <taxon>Dikarya</taxon>
        <taxon>Basidiomycota</taxon>
        <taxon>Agaricomycotina</taxon>
        <taxon>Agaricomycetes</taxon>
        <taxon>Agaricomycetidae</taxon>
        <taxon>Agaricales</taxon>
        <taxon>Schizophyllaceae</taxon>
        <taxon>Schizophyllum</taxon>
    </lineage>
</organism>
<dbReference type="Proteomes" id="UP000320762">
    <property type="component" value="Unassembled WGS sequence"/>
</dbReference>
<evidence type="ECO:0000256" key="1">
    <source>
        <dbReference type="SAM" id="MobiDB-lite"/>
    </source>
</evidence>
<feature type="region of interest" description="Disordered" evidence="1">
    <location>
        <begin position="1"/>
        <end position="30"/>
    </location>
</feature>
<keyword evidence="3" id="KW-1185">Reference proteome</keyword>
<dbReference type="AlphaFoldDB" id="A0A550CRU0"/>
<evidence type="ECO:0000313" key="2">
    <source>
        <dbReference type="EMBL" id="TRM67501.1"/>
    </source>
</evidence>
<protein>
    <submittedName>
        <fullName evidence="2">Uncharacterized protein</fullName>
    </submittedName>
</protein>
<comment type="caution">
    <text evidence="2">The sequence shown here is derived from an EMBL/GenBank/DDBJ whole genome shotgun (WGS) entry which is preliminary data.</text>
</comment>
<gene>
    <name evidence="2" type="ORF">BD626DRAFT_478988</name>
</gene>
<name>A0A550CRU0_9AGAR</name>
<proteinExistence type="predicted"/>
<dbReference type="EMBL" id="VDMD01000002">
    <property type="protein sequence ID" value="TRM67501.1"/>
    <property type="molecule type" value="Genomic_DNA"/>
</dbReference>
<reference evidence="2 3" key="1">
    <citation type="journal article" date="2019" name="New Phytol.">
        <title>Comparative genomics reveals unique wood-decay strategies and fruiting body development in the Schizophyllaceae.</title>
        <authorList>
            <person name="Almasi E."/>
            <person name="Sahu N."/>
            <person name="Krizsan K."/>
            <person name="Balint B."/>
            <person name="Kovacs G.M."/>
            <person name="Kiss B."/>
            <person name="Cseklye J."/>
            <person name="Drula E."/>
            <person name="Henrissat B."/>
            <person name="Nagy I."/>
            <person name="Chovatia M."/>
            <person name="Adam C."/>
            <person name="LaButti K."/>
            <person name="Lipzen A."/>
            <person name="Riley R."/>
            <person name="Grigoriev I.V."/>
            <person name="Nagy L.G."/>
        </authorList>
    </citation>
    <scope>NUCLEOTIDE SEQUENCE [LARGE SCALE GENOMIC DNA]</scope>
    <source>
        <strain evidence="2 3">NL-1724</strain>
    </source>
</reference>
<accession>A0A550CRU0</accession>
<evidence type="ECO:0000313" key="3">
    <source>
        <dbReference type="Proteomes" id="UP000320762"/>
    </source>
</evidence>
<sequence>MHPGFPPSFFSEDIPSTSPPYIPTTGNNFGSHRPPYYPSSGTYPHHQMTMSPSDPCHMDTSPMYSLAAVSSSTSSSHAILDTPYSTQQDGFGYGGAGESPLYGSFSPMDGIGVLRPFNTLYPPNSHYPGWGAGWDFPPPHAEALTPPVTGVPSFMNGEDF</sequence>